<reference evidence="1 2" key="1">
    <citation type="journal article" date="2018" name="Arch. Microbiol.">
        <title>New insights into the metabolic potential of the phototrophic purple bacterium Rhodopila globiformis DSM 161(T) from its draft genome sequence and evidence for a vanadium-dependent nitrogenase.</title>
        <authorList>
            <person name="Imhoff J.F."/>
            <person name="Rahn T."/>
            <person name="Kunzel S."/>
            <person name="Neulinger S.C."/>
        </authorList>
    </citation>
    <scope>NUCLEOTIDE SEQUENCE [LARGE SCALE GENOMIC DNA]</scope>
    <source>
        <strain evidence="1 2">DSM 16996</strain>
    </source>
</reference>
<accession>A0A2S6MVG4</accession>
<keyword evidence="2" id="KW-1185">Reference proteome</keyword>
<gene>
    <name evidence="1" type="ORF">CCR94_22170</name>
</gene>
<dbReference type="Proteomes" id="UP000239089">
    <property type="component" value="Unassembled WGS sequence"/>
</dbReference>
<proteinExistence type="predicted"/>
<comment type="caution">
    <text evidence="1">The sequence shown here is derived from an EMBL/GenBank/DDBJ whole genome shotgun (WGS) entry which is preliminary data.</text>
</comment>
<name>A0A2S6MVG4_9HYPH</name>
<sequence>MAPAGRRRKDYGAFLRPASRIFARVQYPCPLRERHVDALSSEQGSKLYRQFVQHRLDRVVGACADRLDPRLFRQVARTRDLTGKGGRSIYLW</sequence>
<evidence type="ECO:0000313" key="1">
    <source>
        <dbReference type="EMBL" id="PPQ26354.1"/>
    </source>
</evidence>
<organism evidence="1 2">
    <name type="scientific">Rhodoblastus sphagnicola</name>
    <dbReference type="NCBI Taxonomy" id="333368"/>
    <lineage>
        <taxon>Bacteria</taxon>
        <taxon>Pseudomonadati</taxon>
        <taxon>Pseudomonadota</taxon>
        <taxon>Alphaproteobacteria</taxon>
        <taxon>Hyphomicrobiales</taxon>
        <taxon>Rhodoblastaceae</taxon>
        <taxon>Rhodoblastus</taxon>
    </lineage>
</organism>
<dbReference type="EMBL" id="NHSJ01000134">
    <property type="protein sequence ID" value="PPQ26354.1"/>
    <property type="molecule type" value="Genomic_DNA"/>
</dbReference>
<protein>
    <submittedName>
        <fullName evidence="1">Uncharacterized protein</fullName>
    </submittedName>
</protein>
<evidence type="ECO:0000313" key="2">
    <source>
        <dbReference type="Proteomes" id="UP000239089"/>
    </source>
</evidence>
<dbReference type="AlphaFoldDB" id="A0A2S6MVG4"/>